<accession>A0A8S3HN08</accession>
<proteinExistence type="predicted"/>
<protein>
    <submittedName>
        <fullName evidence="5">Uncharacterized protein</fullName>
    </submittedName>
</protein>
<sequence>MQELQSLRTMVGKGTPTTGKVLMVLCLFFAVLFGIWSPINNKQSV</sequence>
<evidence type="ECO:0000256" key="1">
    <source>
        <dbReference type="SAM" id="Phobius"/>
    </source>
</evidence>
<name>A0A8S3HN08_9BILA</name>
<dbReference type="EMBL" id="CAJOBI010209632">
    <property type="protein sequence ID" value="CAF5014701.1"/>
    <property type="molecule type" value="Genomic_DNA"/>
</dbReference>
<organism evidence="5 6">
    <name type="scientific">Rotaria magnacalcarata</name>
    <dbReference type="NCBI Taxonomy" id="392030"/>
    <lineage>
        <taxon>Eukaryota</taxon>
        <taxon>Metazoa</taxon>
        <taxon>Spiralia</taxon>
        <taxon>Gnathifera</taxon>
        <taxon>Rotifera</taxon>
        <taxon>Eurotatoria</taxon>
        <taxon>Bdelloidea</taxon>
        <taxon>Philodinida</taxon>
        <taxon>Philodinidae</taxon>
        <taxon>Rotaria</taxon>
    </lineage>
</organism>
<dbReference type="AlphaFoldDB" id="A0A8S3HN08"/>
<evidence type="ECO:0000313" key="2">
    <source>
        <dbReference type="EMBL" id="CAF4869732.1"/>
    </source>
</evidence>
<evidence type="ECO:0000313" key="4">
    <source>
        <dbReference type="EMBL" id="CAF5043197.1"/>
    </source>
</evidence>
<dbReference type="EMBL" id="CAJOBH010158264">
    <property type="protein sequence ID" value="CAF4869732.1"/>
    <property type="molecule type" value="Genomic_DNA"/>
</dbReference>
<feature type="non-terminal residue" evidence="5">
    <location>
        <position position="1"/>
    </location>
</feature>
<evidence type="ECO:0000313" key="5">
    <source>
        <dbReference type="EMBL" id="CAF5184132.1"/>
    </source>
</evidence>
<dbReference type="Proteomes" id="UP000676336">
    <property type="component" value="Unassembled WGS sequence"/>
</dbReference>
<keyword evidence="1" id="KW-0472">Membrane</keyword>
<reference evidence="5" key="1">
    <citation type="submission" date="2021-02" db="EMBL/GenBank/DDBJ databases">
        <authorList>
            <person name="Nowell W R."/>
        </authorList>
    </citation>
    <scope>NUCLEOTIDE SEQUENCE</scope>
</reference>
<evidence type="ECO:0000313" key="3">
    <source>
        <dbReference type="EMBL" id="CAF5014701.1"/>
    </source>
</evidence>
<feature type="non-terminal residue" evidence="5">
    <location>
        <position position="45"/>
    </location>
</feature>
<dbReference type="Proteomes" id="UP000681720">
    <property type="component" value="Unassembled WGS sequence"/>
</dbReference>
<dbReference type="EMBL" id="CAJOBJ010225641">
    <property type="protein sequence ID" value="CAF5043197.1"/>
    <property type="molecule type" value="Genomic_DNA"/>
</dbReference>
<keyword evidence="1" id="KW-1133">Transmembrane helix</keyword>
<feature type="transmembrane region" description="Helical" evidence="1">
    <location>
        <begin position="21"/>
        <end position="39"/>
    </location>
</feature>
<gene>
    <name evidence="2" type="ORF">BYL167_LOCUS50903</name>
    <name evidence="4" type="ORF">GIL414_LOCUS59544</name>
    <name evidence="5" type="ORF">GIL414_LOCUS70346</name>
    <name evidence="3" type="ORF">SMN809_LOCUS57365</name>
</gene>
<dbReference type="Proteomes" id="UP000681967">
    <property type="component" value="Unassembled WGS sequence"/>
</dbReference>
<dbReference type="EMBL" id="CAJOBJ010332038">
    <property type="protein sequence ID" value="CAF5184132.1"/>
    <property type="molecule type" value="Genomic_DNA"/>
</dbReference>
<comment type="caution">
    <text evidence="5">The sequence shown here is derived from an EMBL/GenBank/DDBJ whole genome shotgun (WGS) entry which is preliminary data.</text>
</comment>
<keyword evidence="1" id="KW-0812">Transmembrane</keyword>
<evidence type="ECO:0000313" key="6">
    <source>
        <dbReference type="Proteomes" id="UP000681720"/>
    </source>
</evidence>